<feature type="compositionally biased region" description="Low complexity" evidence="1">
    <location>
        <begin position="15"/>
        <end position="28"/>
    </location>
</feature>
<feature type="non-terminal residue" evidence="2">
    <location>
        <position position="1"/>
    </location>
</feature>
<protein>
    <submittedName>
        <fullName evidence="2">Uncharacterized protein</fullName>
    </submittedName>
</protein>
<dbReference type="EMBL" id="CAJOAY010011270">
    <property type="protein sequence ID" value="CAF4234567.1"/>
    <property type="molecule type" value="Genomic_DNA"/>
</dbReference>
<dbReference type="AlphaFoldDB" id="A0A820DMJ5"/>
<evidence type="ECO:0000313" key="3">
    <source>
        <dbReference type="Proteomes" id="UP000663881"/>
    </source>
</evidence>
<reference evidence="2" key="1">
    <citation type="submission" date="2021-02" db="EMBL/GenBank/DDBJ databases">
        <authorList>
            <person name="Nowell W R."/>
        </authorList>
    </citation>
    <scope>NUCLEOTIDE SEQUENCE</scope>
</reference>
<evidence type="ECO:0000313" key="2">
    <source>
        <dbReference type="EMBL" id="CAF4234567.1"/>
    </source>
</evidence>
<feature type="region of interest" description="Disordered" evidence="1">
    <location>
        <begin position="1"/>
        <end position="28"/>
    </location>
</feature>
<comment type="caution">
    <text evidence="2">The sequence shown here is derived from an EMBL/GenBank/DDBJ whole genome shotgun (WGS) entry which is preliminary data.</text>
</comment>
<proteinExistence type="predicted"/>
<name>A0A820DMJ5_9BILA</name>
<sequence length="181" mass="20585">DETKITAMGHKGNLSEASTSSYNHSSNSDINHNAKERDELFHIRVIAKHTKIHTLIDSGSQVNLIFEEVFLNEVVLDVIPLDICGIVLGSPYLYDGNAIFFREDNKYHLKKDGVEYIIRSHKVKTNLSLVNVGQMKRLINSSCDPKHKDELVKLITNYSEVFQTPKGLPPKREIAHEIYLQ</sequence>
<gene>
    <name evidence="2" type="ORF">OKA104_LOCUS42747</name>
</gene>
<accession>A0A820DMJ5</accession>
<dbReference type="Proteomes" id="UP000663881">
    <property type="component" value="Unassembled WGS sequence"/>
</dbReference>
<evidence type="ECO:0000256" key="1">
    <source>
        <dbReference type="SAM" id="MobiDB-lite"/>
    </source>
</evidence>
<organism evidence="2 3">
    <name type="scientific">Adineta steineri</name>
    <dbReference type="NCBI Taxonomy" id="433720"/>
    <lineage>
        <taxon>Eukaryota</taxon>
        <taxon>Metazoa</taxon>
        <taxon>Spiralia</taxon>
        <taxon>Gnathifera</taxon>
        <taxon>Rotifera</taxon>
        <taxon>Eurotatoria</taxon>
        <taxon>Bdelloidea</taxon>
        <taxon>Adinetida</taxon>
        <taxon>Adinetidae</taxon>
        <taxon>Adineta</taxon>
    </lineage>
</organism>